<evidence type="ECO:0000313" key="4">
    <source>
        <dbReference type="EMBL" id="ADD42235.1"/>
    </source>
</evidence>
<keyword evidence="3" id="KW-1133">Transmembrane helix</keyword>
<evidence type="ECO:0000256" key="1">
    <source>
        <dbReference type="ARBA" id="ARBA00004370"/>
    </source>
</evidence>
<dbReference type="GO" id="GO:0016020">
    <property type="term" value="C:membrane"/>
    <property type="evidence" value="ECO:0007669"/>
    <property type="project" value="UniProtKB-SubCell"/>
</dbReference>
<keyword evidence="2 3" id="KW-0472">Membrane</keyword>
<feature type="transmembrane region" description="Helical" evidence="3">
    <location>
        <begin position="292"/>
        <end position="314"/>
    </location>
</feature>
<dbReference type="AlphaFoldDB" id="D3Q660"/>
<dbReference type="Proteomes" id="UP000000844">
    <property type="component" value="Chromosome"/>
</dbReference>
<dbReference type="HOGENOM" id="CLU_612372_0_0_11"/>
<evidence type="ECO:0000256" key="2">
    <source>
        <dbReference type="ARBA" id="ARBA00023136"/>
    </source>
</evidence>
<dbReference type="KEGG" id="sna:Snas_2554"/>
<dbReference type="PANTHER" id="PTHR37042">
    <property type="entry name" value="OUTER MEMBRANE PROTEIN RV1973"/>
    <property type="match status" value="1"/>
</dbReference>
<name>D3Q660_STANL</name>
<keyword evidence="3" id="KW-0812">Transmembrane</keyword>
<protein>
    <submittedName>
        <fullName evidence="4">Uncharacterized protein</fullName>
    </submittedName>
</protein>
<dbReference type="STRING" id="446470.Snas_2554"/>
<evidence type="ECO:0000313" key="5">
    <source>
        <dbReference type="Proteomes" id="UP000000844"/>
    </source>
</evidence>
<dbReference type="eggNOG" id="COG0443">
    <property type="taxonomic scope" value="Bacteria"/>
</dbReference>
<gene>
    <name evidence="4" type="ordered locus">Snas_2554</name>
</gene>
<dbReference type="EMBL" id="CP001778">
    <property type="protein sequence ID" value="ADD42235.1"/>
    <property type="molecule type" value="Genomic_DNA"/>
</dbReference>
<dbReference type="PANTHER" id="PTHR37042:SF4">
    <property type="entry name" value="OUTER MEMBRANE PROTEIN RV1973"/>
    <property type="match status" value="1"/>
</dbReference>
<dbReference type="SUPFAM" id="SSF53067">
    <property type="entry name" value="Actin-like ATPase domain"/>
    <property type="match status" value="1"/>
</dbReference>
<reference evidence="4 5" key="1">
    <citation type="journal article" date="2009" name="Stand. Genomic Sci.">
        <title>Complete genome sequence of Stackebrandtia nassauensis type strain (LLR-40K-21).</title>
        <authorList>
            <person name="Munk C."/>
            <person name="Lapidus A."/>
            <person name="Copeland A."/>
            <person name="Jando M."/>
            <person name="Mayilraj S."/>
            <person name="Glavina Del Rio T."/>
            <person name="Nolan M."/>
            <person name="Chen F."/>
            <person name="Lucas S."/>
            <person name="Tice H."/>
            <person name="Cheng J.F."/>
            <person name="Han C."/>
            <person name="Detter J.C."/>
            <person name="Bruce D."/>
            <person name="Goodwin L."/>
            <person name="Chain P."/>
            <person name="Pitluck S."/>
            <person name="Goker M."/>
            <person name="Ovchinikova G."/>
            <person name="Pati A."/>
            <person name="Ivanova N."/>
            <person name="Mavromatis K."/>
            <person name="Chen A."/>
            <person name="Palaniappan K."/>
            <person name="Land M."/>
            <person name="Hauser L."/>
            <person name="Chang Y.J."/>
            <person name="Jeffries C.D."/>
            <person name="Bristow J."/>
            <person name="Eisen J.A."/>
            <person name="Markowitz V."/>
            <person name="Hugenholtz P."/>
            <person name="Kyrpides N.C."/>
            <person name="Klenk H.P."/>
        </authorList>
    </citation>
    <scope>NUCLEOTIDE SEQUENCE [LARGE SCALE GENOMIC DNA]</scope>
    <source>
        <strain evidence="5">DSM 44728 / CIP 108903 / NRRL B-16338 / NBRC 102104 / LLR-40K-21</strain>
    </source>
</reference>
<dbReference type="InterPro" id="IPR043129">
    <property type="entry name" value="ATPase_NBD"/>
</dbReference>
<organism evidence="4 5">
    <name type="scientific">Stackebrandtia nassauensis (strain DSM 44728 / CIP 108903 / NRRL B-16338 / NBRC 102104 / LLR-40K-21)</name>
    <dbReference type="NCBI Taxonomy" id="446470"/>
    <lineage>
        <taxon>Bacteria</taxon>
        <taxon>Bacillati</taxon>
        <taxon>Actinomycetota</taxon>
        <taxon>Actinomycetes</taxon>
        <taxon>Glycomycetales</taxon>
        <taxon>Glycomycetaceae</taxon>
        <taxon>Stackebrandtia</taxon>
    </lineage>
</organism>
<keyword evidence="5" id="KW-1185">Reference proteome</keyword>
<comment type="subcellular location">
    <subcellularLocation>
        <location evidence="1">Membrane</location>
    </subcellularLocation>
</comment>
<sequence>MAVTGDTPAAARRTDAKVHNAAADDLVDGVAGFAYHAAMTTPGVLVVDIGSSHTIAMIRRGDGTVETLLSDHSPPSLPATLAQVRDACARTMPEPPASVTITHPASWGPTKRLEVAEHARDAGLGAPTLLPAPVAATRYLVDVLGHALPVGATVFVADFDETGFAAAVLSHTPGGFAVLAADDARAPDATAMPVESAVRVGQAVLGSAGVPAERVATVMSIGAASRSPLATDTVQRVFGRPPFVVDQPELAAAHGALFDVHALPGPGAPPLIPVSGTPQPGPAAPMKPPRRLATVILGITAAFALVFVTVTAVANATIAAPADPESTADVKRDAGTAAEALLSYDHKDMDASITEAKSYTTEGFGREYVQNMEDLRPTAESEKASIEAEVVDIGIVENTGEAVEVLVFVNQTTTNSNIEGSRVDKSRVTLTMVLGHGGWKVDDMKAL</sequence>
<accession>D3Q660</accession>
<dbReference type="Gene3D" id="3.30.420.40">
    <property type="match status" value="3"/>
</dbReference>
<proteinExistence type="predicted"/>
<evidence type="ECO:0000256" key="3">
    <source>
        <dbReference type="SAM" id="Phobius"/>
    </source>
</evidence>